<comment type="caution">
    <text evidence="1">The sequence shown here is derived from an EMBL/GenBank/DDBJ whole genome shotgun (WGS) entry which is preliminary data.</text>
</comment>
<dbReference type="EMBL" id="JAPESX010000521">
    <property type="protein sequence ID" value="KAJ8120892.1"/>
    <property type="molecule type" value="Genomic_DNA"/>
</dbReference>
<accession>A0ACC2J087</accession>
<sequence length="484" mass="53112">MAGLTSSIEQLKPRISEKLGRKSEVGTYVSALPPGEKDGPSILGIFTGQGAQHVRMSAELIEKSETARRIIQQLDAYLAELPPSDRPSWSVEAELLAESSRVGESTVSQPLCTAIQILLTDLLKAAGISFSAVMGHSSGEIGAAYAAGYITARNAIVGAHPAPQSPARQNISEMLAKDIPDHGTLARKVGAVEAFIDVLGFLWTHMATPFANLGNFEKFMIPATKHHKFRVLKGLPAYQWNHDTTHWSESRISRRMRLRKRVHPLLGDMCVDTGPHQLVWRHLLRESEIDWLPDHKVQGQAIFPAAGYISTIVEASQVLIDSAEVQPVEIRDFYIHHAVSFDLNNDDGVEVLISLTDIPKTRPGHVRAKFTYSAALGASADELTLAASADIDITIGDPSPALLPKRAPTPPHMVNVKPEVYYQNMNSLGYQFRGRFESLHSITRRDKRSSCLVKIRPQEDNEANFGKSLTVHPGELDSALQAVP</sequence>
<organism evidence="1 2">
    <name type="scientific">Nemania bipapillata</name>
    <dbReference type="NCBI Taxonomy" id="110536"/>
    <lineage>
        <taxon>Eukaryota</taxon>
        <taxon>Fungi</taxon>
        <taxon>Dikarya</taxon>
        <taxon>Ascomycota</taxon>
        <taxon>Pezizomycotina</taxon>
        <taxon>Sordariomycetes</taxon>
        <taxon>Xylariomycetidae</taxon>
        <taxon>Xylariales</taxon>
        <taxon>Xylariaceae</taxon>
        <taxon>Nemania</taxon>
    </lineage>
</organism>
<reference evidence="1" key="1">
    <citation type="submission" date="2022-11" db="EMBL/GenBank/DDBJ databases">
        <title>Genome Sequence of Nemania bipapillata.</title>
        <authorList>
            <person name="Buettner E."/>
        </authorList>
    </citation>
    <scope>NUCLEOTIDE SEQUENCE</scope>
    <source>
        <strain evidence="1">CP14</strain>
    </source>
</reference>
<evidence type="ECO:0000313" key="2">
    <source>
        <dbReference type="Proteomes" id="UP001153334"/>
    </source>
</evidence>
<proteinExistence type="predicted"/>
<gene>
    <name evidence="1" type="ORF">ONZ43_g2516</name>
</gene>
<dbReference type="Proteomes" id="UP001153334">
    <property type="component" value="Unassembled WGS sequence"/>
</dbReference>
<keyword evidence="2" id="KW-1185">Reference proteome</keyword>
<name>A0ACC2J087_9PEZI</name>
<evidence type="ECO:0000313" key="1">
    <source>
        <dbReference type="EMBL" id="KAJ8120892.1"/>
    </source>
</evidence>
<protein>
    <submittedName>
        <fullName evidence="1">Uncharacterized protein</fullName>
    </submittedName>
</protein>